<reference evidence="1" key="1">
    <citation type="submission" date="2015-07" db="EMBL/GenBank/DDBJ databases">
        <title>Transcriptome Assembly of Anthurium amnicola.</title>
        <authorList>
            <person name="Suzuki J."/>
        </authorList>
    </citation>
    <scope>NUCLEOTIDE SEQUENCE</scope>
</reference>
<dbReference type="GO" id="GO:0008168">
    <property type="term" value="F:methyltransferase activity"/>
    <property type="evidence" value="ECO:0007669"/>
    <property type="project" value="UniProtKB-KW"/>
</dbReference>
<accession>A0A1D1Z6W1</accession>
<protein>
    <submittedName>
        <fullName evidence="1">Release factor glutamine methyltransferase</fullName>
    </submittedName>
</protein>
<dbReference type="GO" id="GO:0032259">
    <property type="term" value="P:methylation"/>
    <property type="evidence" value="ECO:0007669"/>
    <property type="project" value="UniProtKB-KW"/>
</dbReference>
<keyword evidence="1" id="KW-0489">Methyltransferase</keyword>
<dbReference type="AlphaFoldDB" id="A0A1D1Z6W1"/>
<dbReference type="EMBL" id="GDJX01005384">
    <property type="protein sequence ID" value="JAT62552.1"/>
    <property type="molecule type" value="Transcribed_RNA"/>
</dbReference>
<organism evidence="1">
    <name type="scientific">Anthurium amnicola</name>
    <dbReference type="NCBI Taxonomy" id="1678845"/>
    <lineage>
        <taxon>Eukaryota</taxon>
        <taxon>Viridiplantae</taxon>
        <taxon>Streptophyta</taxon>
        <taxon>Embryophyta</taxon>
        <taxon>Tracheophyta</taxon>
        <taxon>Spermatophyta</taxon>
        <taxon>Magnoliopsida</taxon>
        <taxon>Liliopsida</taxon>
        <taxon>Araceae</taxon>
        <taxon>Pothoideae</taxon>
        <taxon>Potheae</taxon>
        <taxon>Anthurium</taxon>
    </lineage>
</organism>
<keyword evidence="1" id="KW-0808">Transferase</keyword>
<name>A0A1D1Z6W1_9ARAE</name>
<gene>
    <name evidence="1" type="primary">prmC_10</name>
    <name evidence="1" type="ORF">g.54880</name>
</gene>
<evidence type="ECO:0000313" key="1">
    <source>
        <dbReference type="EMBL" id="JAT62552.1"/>
    </source>
</evidence>
<proteinExistence type="predicted"/>
<sequence>MVMLAAKGLLRGANHVPIQQARSPPSAMVADPATTATRCRRSGVMKVPRAEISEPDKKKVANISAKHRERITLPGYADGDGRSFPISEFLTHPSGVESILNTRALQRFEPLEPNTYRVQLKPVLT</sequence>